<keyword evidence="1" id="KW-0732">Signal</keyword>
<comment type="caution">
    <text evidence="2">The sequence shown here is derived from an EMBL/GenBank/DDBJ whole genome shotgun (WGS) entry which is preliminary data.</text>
</comment>
<name>A0AAJ0CKC3_9HYPO</name>
<dbReference type="EMBL" id="JASWJB010000163">
    <property type="protein sequence ID" value="KAK2594579.1"/>
    <property type="molecule type" value="Genomic_DNA"/>
</dbReference>
<accession>A0AAJ0CKC3</accession>
<feature type="chain" id="PRO_5042595583" evidence="1">
    <location>
        <begin position="21"/>
        <end position="176"/>
    </location>
</feature>
<evidence type="ECO:0000313" key="2">
    <source>
        <dbReference type="EMBL" id="KAK2594579.1"/>
    </source>
</evidence>
<keyword evidence="3" id="KW-1185">Reference proteome</keyword>
<dbReference type="Proteomes" id="UP001251528">
    <property type="component" value="Unassembled WGS sequence"/>
</dbReference>
<organism evidence="2 3">
    <name type="scientific">Conoideocrella luteorostrata</name>
    <dbReference type="NCBI Taxonomy" id="1105319"/>
    <lineage>
        <taxon>Eukaryota</taxon>
        <taxon>Fungi</taxon>
        <taxon>Dikarya</taxon>
        <taxon>Ascomycota</taxon>
        <taxon>Pezizomycotina</taxon>
        <taxon>Sordariomycetes</taxon>
        <taxon>Hypocreomycetidae</taxon>
        <taxon>Hypocreales</taxon>
        <taxon>Clavicipitaceae</taxon>
        <taxon>Conoideocrella</taxon>
    </lineage>
</organism>
<evidence type="ECO:0000256" key="1">
    <source>
        <dbReference type="SAM" id="SignalP"/>
    </source>
</evidence>
<reference evidence="2" key="1">
    <citation type="submission" date="2023-06" db="EMBL/GenBank/DDBJ databases">
        <title>Conoideocrella luteorostrata (Hypocreales: Clavicipitaceae), a potential biocontrol fungus for elongate hemlock scale in United States Christmas tree production areas.</title>
        <authorList>
            <person name="Barrett H."/>
            <person name="Lovett B."/>
            <person name="Macias A.M."/>
            <person name="Stajich J.E."/>
            <person name="Kasson M.T."/>
        </authorList>
    </citation>
    <scope>NUCLEOTIDE SEQUENCE</scope>
    <source>
        <strain evidence="2">ARSEF 14590</strain>
    </source>
</reference>
<proteinExistence type="predicted"/>
<protein>
    <submittedName>
        <fullName evidence="2">Uncharacterized protein</fullName>
    </submittedName>
</protein>
<feature type="signal peptide" evidence="1">
    <location>
        <begin position="1"/>
        <end position="20"/>
    </location>
</feature>
<sequence length="176" mass="17856">MKFSLPLASALLSLASVASAAPGPGATGATTVQQLVGGMKTAADKTGFRHFGSDGVVRSLDANFKVVDYLQLTPIQIAELVADLPSKAKAGLPNLAGVDGRKTPASAAQAPTGKVLDEIKAGFAKSKAAVSKNPAVGVLEQRSCGTEVCSSDSDCHTHGCIGCIIVYNGIGFCYGF</sequence>
<evidence type="ECO:0000313" key="3">
    <source>
        <dbReference type="Proteomes" id="UP001251528"/>
    </source>
</evidence>
<dbReference type="AlphaFoldDB" id="A0AAJ0CKC3"/>
<gene>
    <name evidence="2" type="ORF">QQS21_007709</name>
</gene>